<evidence type="ECO:0000313" key="1">
    <source>
        <dbReference type="EMBL" id="MBC3956074.1"/>
    </source>
</evidence>
<organism evidence="1 2">
    <name type="scientific">Pseudomonas triticifolii</name>
    <dbReference type="NCBI Taxonomy" id="2762592"/>
    <lineage>
        <taxon>Bacteria</taxon>
        <taxon>Pseudomonadati</taxon>
        <taxon>Pseudomonadota</taxon>
        <taxon>Gammaproteobacteria</taxon>
        <taxon>Pseudomonadales</taxon>
        <taxon>Pseudomonadaceae</taxon>
        <taxon>Pseudomonas</taxon>
    </lineage>
</organism>
<name>A0ABR7BFV7_9PSED</name>
<dbReference type="InterPro" id="IPR014985">
    <property type="entry name" value="WbqC"/>
</dbReference>
<sequence length="262" mass="29845">MARTVAMMQPYLFPYLGYFQLIAAADVFVLGDDLQYIRAGWVNRNRILSNGQARLITFALKKDHFELPIMQRSLIDGFSEEANRLINIIAQSYRRAPYFAQVMPLLERLIRYPQQNLALYAENNLRQLCAYLQIDTPILRGSDLAITDCIDKQDRVIQVAHAVSATSVLNPLGGMHLYDRDHFARNGLLLRFFTMHPLAYPQLDQPFVSDLSIIDVLMFNSVERVQALLNHCTTHDLPAANDAFMRIGNDIAHSHSSHLTAE</sequence>
<keyword evidence="2" id="KW-1185">Reference proteome</keyword>
<dbReference type="Proteomes" id="UP000660131">
    <property type="component" value="Unassembled WGS sequence"/>
</dbReference>
<dbReference type="RefSeq" id="WP_187518944.1">
    <property type="nucleotide sequence ID" value="NZ_JACONV010000008.1"/>
</dbReference>
<dbReference type="Pfam" id="PF08889">
    <property type="entry name" value="WbqC"/>
    <property type="match status" value="1"/>
</dbReference>
<gene>
    <name evidence="1" type="ORF">H8S56_13755</name>
</gene>
<dbReference type="EMBL" id="JACONV010000008">
    <property type="protein sequence ID" value="MBC3956074.1"/>
    <property type="molecule type" value="Genomic_DNA"/>
</dbReference>
<reference evidence="1 2" key="1">
    <citation type="submission" date="2020-08" db="EMBL/GenBank/DDBJ databases">
        <title>Putative novel bacterial strains isolated from necrotic wheat leaf tissues caused by Xanthomonas translucens.</title>
        <authorList>
            <person name="Tambong J.T."/>
        </authorList>
    </citation>
    <scope>NUCLEOTIDE SEQUENCE [LARGE SCALE GENOMIC DNA]</scope>
    <source>
        <strain evidence="1 2">DOAB 1067</strain>
    </source>
</reference>
<accession>A0ABR7BFV7</accession>
<proteinExistence type="predicted"/>
<protein>
    <submittedName>
        <fullName evidence="1">WbqC family protein</fullName>
    </submittedName>
</protein>
<comment type="caution">
    <text evidence="1">The sequence shown here is derived from an EMBL/GenBank/DDBJ whole genome shotgun (WGS) entry which is preliminary data.</text>
</comment>
<evidence type="ECO:0000313" key="2">
    <source>
        <dbReference type="Proteomes" id="UP000660131"/>
    </source>
</evidence>